<dbReference type="SUPFAM" id="SSF74788">
    <property type="entry name" value="Cullin repeat-like"/>
    <property type="match status" value="1"/>
</dbReference>
<dbReference type="InterPro" id="IPR016159">
    <property type="entry name" value="Cullin_repeat-like_dom_sf"/>
</dbReference>
<dbReference type="GO" id="GO:0006887">
    <property type="term" value="P:exocytosis"/>
    <property type="evidence" value="ECO:0007669"/>
    <property type="project" value="InterPro"/>
</dbReference>
<sequence length="270" mass="30174">MAEARGGRRAPPKYKSGVGVGLAVAARREERGEDGDAMRALEDRCHDGGEARGGRRRRRLVDGGEAGGTCRRRRREPERQEAGTGATATARQDQAPSSPGARGRRRRWELEGQELAGVLEPNVRWRVRHDGVGGQLLRQPRAEVGAVTILLDGEFFDELDLFSPASLSVLHHIAQRVIRAGYTKELLHTFTNAPCDVFDRFLTTLGMECTLKTDQVSFEDAEWWTAEDMIKRWILATKLVAKALTIMQRQLQATYPVIMPHGRRSPHTCQ</sequence>
<dbReference type="PANTHER" id="PTHR12542">
    <property type="entry name" value="EXOCYST COMPLEX PROTEIN EXO70"/>
    <property type="match status" value="1"/>
</dbReference>
<dbReference type="AlphaFoldDB" id="C5NNW4"/>
<gene>
    <name evidence="2" type="primary">OsPupK64-1</name>
</gene>
<proteinExistence type="predicted"/>
<evidence type="ECO:0000313" key="2">
    <source>
        <dbReference type="EMBL" id="BAH80053.1"/>
    </source>
</evidence>
<protein>
    <submittedName>
        <fullName evidence="2">Uncharacterized protein</fullName>
    </submittedName>
</protein>
<feature type="compositionally biased region" description="Basic and acidic residues" evidence="1">
    <location>
        <begin position="26"/>
        <end position="53"/>
    </location>
</feature>
<evidence type="ECO:0000256" key="1">
    <source>
        <dbReference type="SAM" id="MobiDB-lite"/>
    </source>
</evidence>
<dbReference type="PANTHER" id="PTHR12542:SF25">
    <property type="entry name" value="EXOCYST SUBUNIT EXO70 FAMILY PROTEIN"/>
    <property type="match status" value="1"/>
</dbReference>
<name>C5NNW4_ORYSI</name>
<accession>C5NNW4</accession>
<reference evidence="2" key="2">
    <citation type="journal article" date="2011" name="Plant Physiol.">
        <title>Developing rice with high yield under phosphorus deficiency: Pup1 sequence to application.</title>
        <authorList>
            <person name="Chin J.H."/>
            <person name="Gamuyao R."/>
            <person name="Dalid C."/>
            <person name="Bustamam M."/>
            <person name="Prasetiyono J."/>
            <person name="Moeljopawiro S."/>
            <person name="Wissuwa M."/>
            <person name="Heuer S."/>
        </authorList>
    </citation>
    <scope>NUCLEOTIDE SEQUENCE</scope>
</reference>
<dbReference type="GO" id="GO:0000145">
    <property type="term" value="C:exocyst"/>
    <property type="evidence" value="ECO:0007669"/>
    <property type="project" value="InterPro"/>
</dbReference>
<organism evidence="2">
    <name type="scientific">Oryza sativa subsp. indica</name>
    <name type="common">Rice</name>
    <dbReference type="NCBI Taxonomy" id="39946"/>
    <lineage>
        <taxon>Eukaryota</taxon>
        <taxon>Viridiplantae</taxon>
        <taxon>Streptophyta</taxon>
        <taxon>Embryophyta</taxon>
        <taxon>Tracheophyta</taxon>
        <taxon>Spermatophyta</taxon>
        <taxon>Magnoliopsida</taxon>
        <taxon>Liliopsida</taxon>
        <taxon>Poales</taxon>
        <taxon>Poaceae</taxon>
        <taxon>BOP clade</taxon>
        <taxon>Oryzoideae</taxon>
        <taxon>Oryzeae</taxon>
        <taxon>Oryzinae</taxon>
        <taxon>Oryza</taxon>
        <taxon>Oryza sativa</taxon>
    </lineage>
</organism>
<feature type="region of interest" description="Disordered" evidence="1">
    <location>
        <begin position="1"/>
        <end position="107"/>
    </location>
</feature>
<reference evidence="2" key="1">
    <citation type="journal article" date="2009" name="Plant Biotechnol. J.">
        <title>Comparative sequence analyses of the major quantitative trait locus phosphorus uptake 1 (Pup1) reveal a complex genetic structure.</title>
        <authorList>
            <person name="Heuer S."/>
            <person name="Lu X."/>
            <person name="Chin J.H."/>
            <person name="Pariasca-Tanaka J."/>
            <person name="Kanamori H."/>
            <person name="Matsumoto T."/>
            <person name="De Leon T."/>
            <person name="Ulat V.J."/>
            <person name="Ismail A.M."/>
            <person name="Yano M."/>
            <person name="Wissuwa M."/>
        </authorList>
    </citation>
    <scope>NUCLEOTIDE SEQUENCE</scope>
</reference>
<reference evidence="2" key="3">
    <citation type="journal article" date="2012" name="Nature">
        <title>The protein kinase Pstol1 from traditional rice confers tolerance of phosphorus deficiency.</title>
        <authorList>
            <person name="Gamuyao R."/>
            <person name="Chin J.H."/>
            <person name="Pariasca-Tanaka J."/>
            <person name="Pesaresi P."/>
            <person name="Catausan S."/>
            <person name="Dalid C."/>
            <person name="Slamet-Loedin I."/>
            <person name="Tecson-Mendoza E.M."/>
            <person name="Wissuwa M."/>
            <person name="Heuer S."/>
        </authorList>
    </citation>
    <scope>NUCLEOTIDE SEQUENCE</scope>
</reference>
<dbReference type="EMBL" id="AB458444">
    <property type="protein sequence ID" value="BAH80053.1"/>
    <property type="molecule type" value="Genomic_DNA"/>
</dbReference>
<dbReference type="InterPro" id="IPR004140">
    <property type="entry name" value="Exo70"/>
</dbReference>
<dbReference type="Gene3D" id="1.20.1280.170">
    <property type="entry name" value="Exocyst complex component Exo70"/>
    <property type="match status" value="1"/>
</dbReference>